<evidence type="ECO:0000313" key="1">
    <source>
        <dbReference type="EMBL" id="CAE8620903.1"/>
    </source>
</evidence>
<dbReference type="Proteomes" id="UP000654075">
    <property type="component" value="Unassembled WGS sequence"/>
</dbReference>
<name>A0A813G3K0_POLGL</name>
<reference evidence="1" key="1">
    <citation type="submission" date="2021-02" db="EMBL/GenBank/DDBJ databases">
        <authorList>
            <person name="Dougan E. K."/>
            <person name="Rhodes N."/>
            <person name="Thang M."/>
            <person name="Chan C."/>
        </authorList>
    </citation>
    <scope>NUCLEOTIDE SEQUENCE</scope>
</reference>
<keyword evidence="2" id="KW-1185">Reference proteome</keyword>
<dbReference type="EMBL" id="CAJNNV010027603">
    <property type="protein sequence ID" value="CAE8620903.1"/>
    <property type="molecule type" value="Genomic_DNA"/>
</dbReference>
<dbReference type="AlphaFoldDB" id="A0A813G3K0"/>
<feature type="non-terminal residue" evidence="1">
    <location>
        <position position="1"/>
    </location>
</feature>
<accession>A0A813G3K0</accession>
<gene>
    <name evidence="1" type="ORF">PGLA1383_LOCUS38429</name>
</gene>
<comment type="caution">
    <text evidence="1">The sequence shown here is derived from an EMBL/GenBank/DDBJ whole genome shotgun (WGS) entry which is preliminary data.</text>
</comment>
<organism evidence="1 2">
    <name type="scientific">Polarella glacialis</name>
    <name type="common">Dinoflagellate</name>
    <dbReference type="NCBI Taxonomy" id="89957"/>
    <lineage>
        <taxon>Eukaryota</taxon>
        <taxon>Sar</taxon>
        <taxon>Alveolata</taxon>
        <taxon>Dinophyceae</taxon>
        <taxon>Suessiales</taxon>
        <taxon>Suessiaceae</taxon>
        <taxon>Polarella</taxon>
    </lineage>
</organism>
<proteinExistence type="predicted"/>
<sequence length="208" mass="21872">EQTPAGWQARAQGSILTFPSATPRAASSVAGFMSVSPTASASPMSLTGASAQRQIFRTTTRVSFAPSPMNSAVEVTPYAQVYGIHPDMFDFDQRGAMQLYDGSAQVWAQPRFATFVVQGQALSPVASPVQQFSPVMQRFSSPTLSSLPEGQRLLSQTQSPVPAPAFAVATLPPAPCLSLPAAALATVPATFAPATRRLGTPYSQVQVK</sequence>
<protein>
    <submittedName>
        <fullName evidence="1">Uncharacterized protein</fullName>
    </submittedName>
</protein>
<evidence type="ECO:0000313" key="2">
    <source>
        <dbReference type="Proteomes" id="UP000654075"/>
    </source>
</evidence>